<protein>
    <recommendedName>
        <fullName evidence="2">Methyltransferase small domain-containing protein</fullName>
    </recommendedName>
</protein>
<dbReference type="InterPro" id="IPR019410">
    <property type="entry name" value="Methyltransf_16"/>
</dbReference>
<dbReference type="EMBL" id="CDMZ01000812">
    <property type="protein sequence ID" value="CEM21950.1"/>
    <property type="molecule type" value="Genomic_DNA"/>
</dbReference>
<gene>
    <name evidence="1" type="ORF">Cvel_19831</name>
</gene>
<reference evidence="1" key="1">
    <citation type="submission" date="2014-11" db="EMBL/GenBank/DDBJ databases">
        <authorList>
            <person name="Otto D Thomas"/>
            <person name="Naeem Raeece"/>
        </authorList>
    </citation>
    <scope>NUCLEOTIDE SEQUENCE</scope>
</reference>
<dbReference type="PANTHER" id="PTHR14614">
    <property type="entry name" value="HEPATOCELLULAR CARCINOMA-ASSOCIATED ANTIGEN"/>
    <property type="match status" value="1"/>
</dbReference>
<evidence type="ECO:0008006" key="2">
    <source>
        <dbReference type="Google" id="ProtNLM"/>
    </source>
</evidence>
<evidence type="ECO:0000313" key="1">
    <source>
        <dbReference type="EMBL" id="CEM21950.1"/>
    </source>
</evidence>
<dbReference type="SUPFAM" id="SSF53335">
    <property type="entry name" value="S-adenosyl-L-methionine-dependent methyltransferases"/>
    <property type="match status" value="1"/>
</dbReference>
<proteinExistence type="predicted"/>
<dbReference type="Pfam" id="PF10294">
    <property type="entry name" value="Methyltransf_16"/>
    <property type="match status" value="1"/>
</dbReference>
<accession>A0A0G4G1W3</accession>
<organism evidence="1">
    <name type="scientific">Chromera velia CCMP2878</name>
    <dbReference type="NCBI Taxonomy" id="1169474"/>
    <lineage>
        <taxon>Eukaryota</taxon>
        <taxon>Sar</taxon>
        <taxon>Alveolata</taxon>
        <taxon>Colpodellida</taxon>
        <taxon>Chromeraceae</taxon>
        <taxon>Chromera</taxon>
    </lineage>
</organism>
<name>A0A0G4G1W3_9ALVE</name>
<dbReference type="Gene3D" id="3.40.50.150">
    <property type="entry name" value="Vaccinia Virus protein VP39"/>
    <property type="match status" value="1"/>
</dbReference>
<dbReference type="InterPro" id="IPR029063">
    <property type="entry name" value="SAM-dependent_MTases_sf"/>
</dbReference>
<sequence>MSSRRAFRASVAGAPATFAGFAAALFSVSQGEGDGSREGGWLKGKRFWKQTAVNVSLRPPFSAEPRTKTFFIRQQKRPPPIGTVLWPAGRVLLQWFLHRDVIRGADFVVEIGAGCGLTAIGLAAFADSEKFTIVATDSCAASLENLRFNIAENAVGDRVNVCEWEIGSANGGRRGDCSPDSDGTRTQRCRFPVDVKRMQHVIGADVVYHGAEGVALAETIACVLSENPEVEFHLLLVDRFSGGAVAGLSGVAGAPQAVTSFDVDPAIRDFETAAARLGLRVEREEIGGDVREAVQKTQTIVERGRWWAAGFWDGFVLYHVTKGSSLQEGRDQHAVEKT</sequence>
<dbReference type="AlphaFoldDB" id="A0A0G4G1W3"/>
<dbReference type="VEuPathDB" id="CryptoDB:Cvel_19831"/>